<evidence type="ECO:0000313" key="2">
    <source>
        <dbReference type="Proteomes" id="UP000246464"/>
    </source>
</evidence>
<gene>
    <name evidence="1" type="ORF">SMAX5B_012154</name>
</gene>
<accession>A0A2U9AYY1</accession>
<name>A0A2U9AYY1_SCOMX</name>
<reference evidence="1 2" key="1">
    <citation type="submission" date="2017-12" db="EMBL/GenBank/DDBJ databases">
        <title>Integrating genomic resources of turbot (Scophthalmus maximus) in depth evaluation of genetic and physical mapping variation across individuals.</title>
        <authorList>
            <person name="Martinez P."/>
        </authorList>
    </citation>
    <scope>NUCLEOTIDE SEQUENCE [LARGE SCALE GENOMIC DNA]</scope>
</reference>
<proteinExistence type="predicted"/>
<dbReference type="EMBL" id="CP026243">
    <property type="protein sequence ID" value="AWO96902.1"/>
    <property type="molecule type" value="Genomic_DNA"/>
</dbReference>
<protein>
    <submittedName>
        <fullName evidence="1">Uncharacterized protein</fullName>
    </submittedName>
</protein>
<evidence type="ECO:0000313" key="1">
    <source>
        <dbReference type="EMBL" id="AWO96902.1"/>
    </source>
</evidence>
<organism evidence="1 2">
    <name type="scientific">Scophthalmus maximus</name>
    <name type="common">Turbot</name>
    <name type="synonym">Psetta maxima</name>
    <dbReference type="NCBI Taxonomy" id="52904"/>
    <lineage>
        <taxon>Eukaryota</taxon>
        <taxon>Metazoa</taxon>
        <taxon>Chordata</taxon>
        <taxon>Craniata</taxon>
        <taxon>Vertebrata</taxon>
        <taxon>Euteleostomi</taxon>
        <taxon>Actinopterygii</taxon>
        <taxon>Neopterygii</taxon>
        <taxon>Teleostei</taxon>
        <taxon>Neoteleostei</taxon>
        <taxon>Acanthomorphata</taxon>
        <taxon>Carangaria</taxon>
        <taxon>Pleuronectiformes</taxon>
        <taxon>Pleuronectoidei</taxon>
        <taxon>Scophthalmidae</taxon>
        <taxon>Scophthalmus</taxon>
    </lineage>
</organism>
<keyword evidence="2" id="KW-1185">Reference proteome</keyword>
<dbReference type="AlphaFoldDB" id="A0A2U9AYY1"/>
<sequence length="61" mass="6572">MGECGSSEVWEIMTLILSKTDSLINTGGILTGSRPLRWECSGELDCQGPLLCSPHCKKTTS</sequence>
<dbReference type="Proteomes" id="UP000246464">
    <property type="component" value="Chromosome 1"/>
</dbReference>